<dbReference type="InterPro" id="IPR003961">
    <property type="entry name" value="FN3_dom"/>
</dbReference>
<dbReference type="EC" id="3.1.3.48" evidence="1"/>
<organism evidence="3 4">
    <name type="scientific">Saccoglossus kowalevskii</name>
    <name type="common">Acorn worm</name>
    <dbReference type="NCBI Taxonomy" id="10224"/>
    <lineage>
        <taxon>Eukaryota</taxon>
        <taxon>Metazoa</taxon>
        <taxon>Hemichordata</taxon>
        <taxon>Enteropneusta</taxon>
        <taxon>Harrimaniidae</taxon>
        <taxon>Saccoglossus</taxon>
    </lineage>
</organism>
<dbReference type="PROSITE" id="PS50853">
    <property type="entry name" value="FN3"/>
    <property type="match status" value="4"/>
</dbReference>
<dbReference type="Pfam" id="PF00041">
    <property type="entry name" value="fn3"/>
    <property type="match status" value="4"/>
</dbReference>
<feature type="non-terminal residue" evidence="4">
    <location>
        <position position="621"/>
    </location>
</feature>
<gene>
    <name evidence="4" type="primary">LOC102801553</name>
</gene>
<feature type="domain" description="Fibronectin type-III" evidence="2">
    <location>
        <begin position="276"/>
        <end position="369"/>
    </location>
</feature>
<feature type="domain" description="Fibronectin type-III" evidence="2">
    <location>
        <begin position="3"/>
        <end position="89"/>
    </location>
</feature>
<evidence type="ECO:0000256" key="1">
    <source>
        <dbReference type="ARBA" id="ARBA00013064"/>
    </source>
</evidence>
<dbReference type="InterPro" id="IPR041201">
    <property type="entry name" value="PTPRJ_TM"/>
</dbReference>
<dbReference type="PANTHER" id="PTHR46957:SF3">
    <property type="entry name" value="CYTOKINE RECEPTOR"/>
    <property type="match status" value="1"/>
</dbReference>
<feature type="non-terminal residue" evidence="4">
    <location>
        <position position="1"/>
    </location>
</feature>
<protein>
    <recommendedName>
        <fullName evidence="1">protein-tyrosine-phosphatase</fullName>
        <ecNumber evidence="1">3.1.3.48</ecNumber>
    </recommendedName>
</protein>
<dbReference type="CDD" id="cd00063">
    <property type="entry name" value="FN3"/>
    <property type="match status" value="5"/>
</dbReference>
<feature type="domain" description="Fibronectin type-III" evidence="2">
    <location>
        <begin position="187"/>
        <end position="275"/>
    </location>
</feature>
<reference evidence="4" key="1">
    <citation type="submission" date="2025-08" db="UniProtKB">
        <authorList>
            <consortium name="RefSeq"/>
        </authorList>
    </citation>
    <scope>IDENTIFICATION</scope>
    <source>
        <tissue evidence="4">Testes</tissue>
    </source>
</reference>
<name>A0ABM0M4W8_SACKO</name>
<evidence type="ECO:0000259" key="2">
    <source>
        <dbReference type="PROSITE" id="PS50853"/>
    </source>
</evidence>
<evidence type="ECO:0000313" key="4">
    <source>
        <dbReference type="RefSeq" id="XP_006815059.1"/>
    </source>
</evidence>
<feature type="domain" description="Fibronectin type-III" evidence="2">
    <location>
        <begin position="90"/>
        <end position="186"/>
    </location>
</feature>
<dbReference type="InterPro" id="IPR013783">
    <property type="entry name" value="Ig-like_fold"/>
</dbReference>
<dbReference type="RefSeq" id="XP_006815059.1">
    <property type="nucleotide sequence ID" value="XM_006814996.1"/>
</dbReference>
<sequence length="621" mass="69023">PERPGPIVVTSVTVNRIYISWSEAAGIADLYEITYIPDNGIDNSPTYVLGTEYTLTGLTPVTEYSIAIKTTAGQLLSEARQTNVYTMAPPPRDVLITDYDTTSIDLSWLQPVSVNIDRYIVTLDPPRDDGVAEFDVGNTDLAYTLRDLRPGREYDIDLKTVVLARDREINSVPTTVVQRTIPTPPQSITVDLDDIGPTYAKVSWQPSTGDVDEYVITYRPYTTASEPWISASPLETSKDIVGLMNEPTYTFTIMAYSGGLQSTPVTSMAVNLRPYGPGQIRVVEVTRTEITVIWSEGLTGTEIYEVSIREYDDVGARTFTDTISDSSTYTFTNLQIFVKYLITVCSIKSDLKSLASTFEQRTFGDIPGPVRHFEVSYQHPFTVVASFRSPVEPNGVLETYIVTFLGIIENAITHSPDTTLIIADASKDVYTDQKITGFKPGYTYTFSIQAENIQGRSNATSSTPHSLTMPVYPPLVPGVSPHTLRHQLFKSSTHTSITLNLWYGLFDESNGPIVSYTILVAEIGVTTRVAPGVPQGWREVKDQTPRQIWQTNEQFNLFVKNDLAGTASPDVYVIGSEDCSMDTDKYCNGPLQPLTQYIVKVRAFIYDGRYTDTEWSMPMMT</sequence>
<dbReference type="PANTHER" id="PTHR46957">
    <property type="entry name" value="CYTOKINE RECEPTOR"/>
    <property type="match status" value="1"/>
</dbReference>
<accession>A0ABM0M4W8</accession>
<dbReference type="SMART" id="SM00060">
    <property type="entry name" value="FN3"/>
    <property type="match status" value="6"/>
</dbReference>
<dbReference type="Proteomes" id="UP000694865">
    <property type="component" value="Unplaced"/>
</dbReference>
<dbReference type="Gene3D" id="2.60.40.10">
    <property type="entry name" value="Immunoglobulins"/>
    <property type="match status" value="5"/>
</dbReference>
<dbReference type="Pfam" id="PF18861">
    <property type="entry name" value="PTP_tm"/>
    <property type="match status" value="1"/>
</dbReference>
<dbReference type="InterPro" id="IPR050713">
    <property type="entry name" value="RTP_Phos/Ushers"/>
</dbReference>
<proteinExistence type="predicted"/>
<evidence type="ECO:0000313" key="3">
    <source>
        <dbReference type="Proteomes" id="UP000694865"/>
    </source>
</evidence>
<dbReference type="SUPFAM" id="SSF49265">
    <property type="entry name" value="Fibronectin type III"/>
    <property type="match status" value="3"/>
</dbReference>
<dbReference type="GeneID" id="102801553"/>
<dbReference type="InterPro" id="IPR036116">
    <property type="entry name" value="FN3_sf"/>
</dbReference>
<keyword evidence="3" id="KW-1185">Reference proteome</keyword>